<dbReference type="InterPro" id="IPR043137">
    <property type="entry name" value="GGT_ssub_C"/>
</dbReference>
<dbReference type="RefSeq" id="WP_041886289.1">
    <property type="nucleotide sequence ID" value="NZ_CP157278.1"/>
</dbReference>
<dbReference type="InterPro" id="IPR000101">
    <property type="entry name" value="GGT_peptidase"/>
</dbReference>
<dbReference type="PRINTS" id="PR01210">
    <property type="entry name" value="GGTRANSPTASE"/>
</dbReference>
<comment type="similarity">
    <text evidence="3 11">Belongs to the gamma-glutamyltransferase family.</text>
</comment>
<dbReference type="OrthoDB" id="9781342at2"/>
<feature type="signal peptide" evidence="12">
    <location>
        <begin position="1"/>
        <end position="27"/>
    </location>
</feature>
<proteinExistence type="inferred from homology"/>
<evidence type="ECO:0000256" key="3">
    <source>
        <dbReference type="ARBA" id="ARBA00009381"/>
    </source>
</evidence>
<evidence type="ECO:0000256" key="11">
    <source>
        <dbReference type="RuleBase" id="RU368036"/>
    </source>
</evidence>
<dbReference type="Gene3D" id="1.10.246.130">
    <property type="match status" value="1"/>
</dbReference>
<dbReference type="GO" id="GO:0006751">
    <property type="term" value="P:glutathione catabolic process"/>
    <property type="evidence" value="ECO:0007669"/>
    <property type="project" value="UniProtKB-UniRule"/>
</dbReference>
<evidence type="ECO:0000256" key="8">
    <source>
        <dbReference type="ARBA" id="ARBA00047417"/>
    </source>
</evidence>
<evidence type="ECO:0000256" key="12">
    <source>
        <dbReference type="SAM" id="SignalP"/>
    </source>
</evidence>
<feature type="binding site" evidence="10">
    <location>
        <position position="415"/>
    </location>
    <ligand>
        <name>L-glutamate</name>
        <dbReference type="ChEBI" id="CHEBI:29985"/>
    </ligand>
</feature>
<feature type="binding site" evidence="10">
    <location>
        <position position="98"/>
    </location>
    <ligand>
        <name>L-glutamate</name>
        <dbReference type="ChEBI" id="CHEBI:29985"/>
    </ligand>
</feature>
<dbReference type="Gene3D" id="3.60.20.40">
    <property type="match status" value="1"/>
</dbReference>
<dbReference type="GO" id="GO:0103068">
    <property type="term" value="F:leukotriene C4 gamma-glutamyl transferase activity"/>
    <property type="evidence" value="ECO:0007669"/>
    <property type="project" value="UniProtKB-EC"/>
</dbReference>
<feature type="binding site" evidence="10">
    <location>
        <begin position="391"/>
        <end position="393"/>
    </location>
    <ligand>
        <name>L-glutamate</name>
        <dbReference type="ChEBI" id="CHEBI:29985"/>
    </ligand>
</feature>
<dbReference type="UniPathway" id="UPA00204"/>
<keyword evidence="4 11" id="KW-0808">Transferase</keyword>
<evidence type="ECO:0000256" key="6">
    <source>
        <dbReference type="ARBA" id="ARBA00023145"/>
    </source>
</evidence>
<evidence type="ECO:0000256" key="9">
    <source>
        <dbReference type="PIRSR" id="PIRSR600101-1"/>
    </source>
</evidence>
<comment type="catalytic activity">
    <reaction evidence="8 11">
        <text>an N-terminal (5-L-glutamyl)-[peptide] + an alpha-amino acid = 5-L-glutamyl amino acid + an N-terminal L-alpha-aminoacyl-[peptide]</text>
        <dbReference type="Rhea" id="RHEA:23904"/>
        <dbReference type="Rhea" id="RHEA-COMP:9780"/>
        <dbReference type="Rhea" id="RHEA-COMP:9795"/>
        <dbReference type="ChEBI" id="CHEBI:77644"/>
        <dbReference type="ChEBI" id="CHEBI:78597"/>
        <dbReference type="ChEBI" id="CHEBI:78599"/>
        <dbReference type="ChEBI" id="CHEBI:78608"/>
        <dbReference type="EC" id="2.3.2.2"/>
    </reaction>
</comment>
<keyword evidence="5 11" id="KW-0378">Hydrolase</keyword>
<organism evidence="13 14">
    <name type="scientific">Pedobacter lusitanus</name>
    <dbReference type="NCBI Taxonomy" id="1503925"/>
    <lineage>
        <taxon>Bacteria</taxon>
        <taxon>Pseudomonadati</taxon>
        <taxon>Bacteroidota</taxon>
        <taxon>Sphingobacteriia</taxon>
        <taxon>Sphingobacteriales</taxon>
        <taxon>Sphingobacteriaceae</taxon>
        <taxon>Pedobacter</taxon>
    </lineage>
</organism>
<dbReference type="InterPro" id="IPR043138">
    <property type="entry name" value="GGT_lsub"/>
</dbReference>
<evidence type="ECO:0000256" key="5">
    <source>
        <dbReference type="ARBA" id="ARBA00022801"/>
    </source>
</evidence>
<sequence length="562" mass="60642">MKTKTSLSRLLLAPLCLGLMVSFTVNGQEFKHAAVVSAHPEASKAGISIIKRGGNAIDATIAVQFALAVVYPDAGNIGGGGFLVYRDKNGNTDALDYREKAPEKASRDMYLDAQGNAITDKSLYGALASGVPGTVDGMVKAHNKYGKLSWKKDIQPAIDLAENGFQLTEQQAALLNTYREKFLKYNNKPTVFVKKDLWKAGDILKQPQLAKTLKLIRDNGRKGFYEGAVGAAIVAAMKNTSGLITAKDLKDYSSVWRKTVSGKYKNYTVISMPPPSSGGIALLTMLKQVGEYPLSKWGFQRDSTVQLMVELERRAYADRASYLGDPDFFKVPQAALLDGGYIMSRTEGISLDKATPSSEVKPGTLPLKESEQTTHCSIVDSEGNAVSATTTLNGYFGSTVVVDGAGFILNNEMDDFSVKPGTPNMYGLVGGEANSIVAGKRMLSSMTPTIIEEDGKLRMVVGTPGGSTIITSVFQTVLNVLAFGQSMQQAVASPRFHHQWLPDEVFVEKGAIDNATRVKLEYKGYKITEREPMGRVDAILVKPNGSLETGADPRGDDKGLGY</sequence>
<feature type="active site" description="Nucleophile" evidence="9">
    <location>
        <position position="373"/>
    </location>
</feature>
<comment type="caution">
    <text evidence="13">The sequence shown here is derived from an EMBL/GenBank/DDBJ whole genome shotgun (WGS) entry which is preliminary data.</text>
</comment>
<evidence type="ECO:0000256" key="7">
    <source>
        <dbReference type="ARBA" id="ARBA00023315"/>
    </source>
</evidence>
<evidence type="ECO:0000256" key="2">
    <source>
        <dbReference type="ARBA" id="ARBA00001089"/>
    </source>
</evidence>
<dbReference type="SUPFAM" id="SSF56235">
    <property type="entry name" value="N-terminal nucleophile aminohydrolases (Ntn hydrolases)"/>
    <property type="match status" value="1"/>
</dbReference>
<dbReference type="InterPro" id="IPR055262">
    <property type="entry name" value="GGT_CS"/>
</dbReference>
<comment type="catalytic activity">
    <reaction evidence="1 11">
        <text>an S-substituted glutathione + H2O = an S-substituted L-cysteinylglycine + L-glutamate</text>
        <dbReference type="Rhea" id="RHEA:59468"/>
        <dbReference type="ChEBI" id="CHEBI:15377"/>
        <dbReference type="ChEBI" id="CHEBI:29985"/>
        <dbReference type="ChEBI" id="CHEBI:90779"/>
        <dbReference type="ChEBI" id="CHEBI:143103"/>
        <dbReference type="EC" id="3.4.19.13"/>
    </reaction>
</comment>
<keyword evidence="14" id="KW-1185">Reference proteome</keyword>
<name>A0A0D0FR79_9SPHI</name>
<gene>
    <name evidence="13" type="ORF">TH53_23455</name>
</gene>
<dbReference type="GO" id="GO:0006750">
    <property type="term" value="P:glutathione biosynthetic process"/>
    <property type="evidence" value="ECO:0007669"/>
    <property type="project" value="UniProtKB-KW"/>
</dbReference>
<evidence type="ECO:0000256" key="1">
    <source>
        <dbReference type="ARBA" id="ARBA00001049"/>
    </source>
</evidence>
<dbReference type="STRING" id="1503925.TH53_23455"/>
<dbReference type="PANTHER" id="PTHR43199:SF1">
    <property type="entry name" value="GLUTATHIONE HYDROLASE PROENZYME"/>
    <property type="match status" value="1"/>
</dbReference>
<feature type="binding site" evidence="10">
    <location>
        <position position="466"/>
    </location>
    <ligand>
        <name>L-glutamate</name>
        <dbReference type="ChEBI" id="CHEBI:29985"/>
    </ligand>
</feature>
<comment type="subunit">
    <text evidence="11">This enzyme consists of two polypeptide chains, which are synthesized in precursor form from a single polypeptide.</text>
</comment>
<dbReference type="PROSITE" id="PS00462">
    <property type="entry name" value="G_GLU_TRANSPEPTIDASE"/>
    <property type="match status" value="1"/>
</dbReference>
<evidence type="ECO:0000256" key="10">
    <source>
        <dbReference type="PIRSR" id="PIRSR600101-2"/>
    </source>
</evidence>
<comment type="PTM">
    <text evidence="11">Cleaved by autocatalysis into a large and a small subunit.</text>
</comment>
<evidence type="ECO:0000256" key="4">
    <source>
        <dbReference type="ARBA" id="ARBA00022679"/>
    </source>
</evidence>
<dbReference type="EMBL" id="JXRA01000122">
    <property type="protein sequence ID" value="KIO74949.1"/>
    <property type="molecule type" value="Genomic_DNA"/>
</dbReference>
<keyword evidence="6 11" id="KW-0865">Zymogen</keyword>
<reference evidence="13 14" key="1">
    <citation type="submission" date="2015-01" db="EMBL/GenBank/DDBJ databases">
        <title>Draft genome sequence of Pedobacter sp. NL19 isolated from sludge of an effluent treatment pond in an abandoned uranium mine.</title>
        <authorList>
            <person name="Santos T."/>
            <person name="Caetano T."/>
            <person name="Covas C."/>
            <person name="Cruz A."/>
            <person name="Mendo S."/>
        </authorList>
    </citation>
    <scope>NUCLEOTIDE SEQUENCE [LARGE SCALE GENOMIC DNA]</scope>
    <source>
        <strain evidence="13 14">NL19</strain>
    </source>
</reference>
<dbReference type="InterPro" id="IPR051792">
    <property type="entry name" value="GGT_bact"/>
</dbReference>
<keyword evidence="12" id="KW-0732">Signal</keyword>
<dbReference type="Proteomes" id="UP000032049">
    <property type="component" value="Unassembled WGS sequence"/>
</dbReference>
<evidence type="ECO:0000313" key="14">
    <source>
        <dbReference type="Proteomes" id="UP000032049"/>
    </source>
</evidence>
<dbReference type="PANTHER" id="PTHR43199">
    <property type="entry name" value="GLUTATHIONE HYDROLASE"/>
    <property type="match status" value="1"/>
</dbReference>
<feature type="binding site" evidence="10">
    <location>
        <begin position="444"/>
        <end position="445"/>
    </location>
    <ligand>
        <name>L-glutamate</name>
        <dbReference type="ChEBI" id="CHEBI:29985"/>
    </ligand>
</feature>
<evidence type="ECO:0000313" key="13">
    <source>
        <dbReference type="EMBL" id="KIO74949.1"/>
    </source>
</evidence>
<keyword evidence="7 11" id="KW-0012">Acyltransferase</keyword>
<keyword evidence="11" id="KW-0317">Glutathione biosynthesis</keyword>
<dbReference type="InterPro" id="IPR029055">
    <property type="entry name" value="Ntn_hydrolases_N"/>
</dbReference>
<dbReference type="Pfam" id="PF01019">
    <property type="entry name" value="G_glu_transpept"/>
    <property type="match status" value="1"/>
</dbReference>
<dbReference type="AlphaFoldDB" id="A0A0D0FR79"/>
<protein>
    <recommendedName>
        <fullName evidence="11">Glutathione hydrolase proenzyme</fullName>
        <ecNumber evidence="11">2.3.2.2</ecNumber>
        <ecNumber evidence="11">3.4.19.13</ecNumber>
    </recommendedName>
    <component>
        <recommendedName>
            <fullName evidence="11">Glutathione hydrolase large chain</fullName>
        </recommendedName>
    </component>
    <component>
        <recommendedName>
            <fullName evidence="11">Glutathione hydrolase small chain</fullName>
        </recommendedName>
    </component>
</protein>
<feature type="chain" id="PRO_5002210545" description="Glutathione hydrolase proenzyme" evidence="12">
    <location>
        <begin position="28"/>
        <end position="562"/>
    </location>
</feature>
<dbReference type="GO" id="GO:0036374">
    <property type="term" value="F:glutathione hydrolase activity"/>
    <property type="evidence" value="ECO:0007669"/>
    <property type="project" value="UniProtKB-UniRule"/>
</dbReference>
<accession>A0A0D0FR79</accession>
<dbReference type="NCBIfam" id="TIGR00066">
    <property type="entry name" value="g_glut_trans"/>
    <property type="match status" value="1"/>
</dbReference>
<dbReference type="EC" id="3.4.19.13" evidence="11"/>
<comment type="pathway">
    <text evidence="11">Sulfur metabolism; glutathione metabolism.</text>
</comment>
<dbReference type="EC" id="2.3.2.2" evidence="11"/>
<comment type="catalytic activity">
    <reaction evidence="2 11">
        <text>glutathione + H2O = L-cysteinylglycine + L-glutamate</text>
        <dbReference type="Rhea" id="RHEA:28807"/>
        <dbReference type="ChEBI" id="CHEBI:15377"/>
        <dbReference type="ChEBI" id="CHEBI:29985"/>
        <dbReference type="ChEBI" id="CHEBI:57925"/>
        <dbReference type="ChEBI" id="CHEBI:61694"/>
        <dbReference type="EC" id="3.4.19.13"/>
    </reaction>
</comment>